<dbReference type="Gene3D" id="3.40.50.300">
    <property type="entry name" value="P-loop containing nucleotide triphosphate hydrolases"/>
    <property type="match status" value="1"/>
</dbReference>
<reference evidence="2" key="1">
    <citation type="submission" date="2020-01" db="EMBL/GenBank/DDBJ databases">
        <authorList>
            <person name="Meier V. D."/>
            <person name="Meier V D."/>
        </authorList>
    </citation>
    <scope>NUCLEOTIDE SEQUENCE</scope>
    <source>
        <strain evidence="2">HLG_WM_MAG_04</strain>
    </source>
</reference>
<dbReference type="PANTHER" id="PTHR42990">
    <property type="entry name" value="ATPASE"/>
    <property type="match status" value="1"/>
</dbReference>
<feature type="domain" description="AAA+ ATPase" evidence="1">
    <location>
        <begin position="33"/>
        <end position="146"/>
    </location>
</feature>
<accession>A0A6S6TNX5</accession>
<dbReference type="SMART" id="SM00382">
    <property type="entry name" value="AAA"/>
    <property type="match status" value="1"/>
</dbReference>
<proteinExistence type="predicted"/>
<protein>
    <submittedName>
        <fullName evidence="2">ATPase component BioM of energizing module of biotin ECF transporter</fullName>
    </submittedName>
</protein>
<dbReference type="SUPFAM" id="SSF52540">
    <property type="entry name" value="P-loop containing nucleoside triphosphate hydrolases"/>
    <property type="match status" value="1"/>
</dbReference>
<dbReference type="AlphaFoldDB" id="A0A6S6TNX5"/>
<sequence>MNINYFLRKQNLLISQVSTDFIRTDYLEYLEEDEKLIGIIGPRGVGKTTLLLQYLKQAKETYLYFSADDVVFQDLRLYDLVDEAYNLGRKLVVIDEIHKYKNWAGEIKNIYDSFPDIKVRISGSSMINILYEKYDLSRRLVLYKVPHLSFREFFSLQKLEKFEKLVLEDILQNAEQLSSNLVFKHDDLYSLFKEYLEYGAYPFFMEGKKNFSSKLFNALDKVINEDIPSLNKIDFSHVVIFKKLIFRLIEAGQPFQVNVAKLSREFGISEPTLYTYFEILEKSRIFTPVKKYSTKISKKPDKLLFSNLNILYSYANEFDREVEIGTVRETFFANAFDKIFYSDVGDFRVGEYIFEIGGRNKSFKQIKDVENSFVVADMDYTVNNKKIPLWLFGFLN</sequence>
<dbReference type="InterPro" id="IPR003593">
    <property type="entry name" value="AAA+_ATPase"/>
</dbReference>
<dbReference type="InterPro" id="IPR041682">
    <property type="entry name" value="AAA_14"/>
</dbReference>
<organism evidence="2">
    <name type="scientific">uncultured Sulfurovum sp</name>
    <dbReference type="NCBI Taxonomy" id="269237"/>
    <lineage>
        <taxon>Bacteria</taxon>
        <taxon>Pseudomonadati</taxon>
        <taxon>Campylobacterota</taxon>
        <taxon>Epsilonproteobacteria</taxon>
        <taxon>Campylobacterales</taxon>
        <taxon>Sulfurovaceae</taxon>
        <taxon>Sulfurovum</taxon>
        <taxon>environmental samples</taxon>
    </lineage>
</organism>
<gene>
    <name evidence="2" type="ORF">HELGO_WM8112</name>
</gene>
<dbReference type="EMBL" id="CACVAX010000050">
    <property type="protein sequence ID" value="CAA6817533.1"/>
    <property type="molecule type" value="Genomic_DNA"/>
</dbReference>
<name>A0A6S6TNX5_9BACT</name>
<dbReference type="Pfam" id="PF13173">
    <property type="entry name" value="AAA_14"/>
    <property type="match status" value="1"/>
</dbReference>
<dbReference type="InterPro" id="IPR027417">
    <property type="entry name" value="P-loop_NTPase"/>
</dbReference>
<evidence type="ECO:0000259" key="1">
    <source>
        <dbReference type="SMART" id="SM00382"/>
    </source>
</evidence>
<evidence type="ECO:0000313" key="2">
    <source>
        <dbReference type="EMBL" id="CAA6817533.1"/>
    </source>
</evidence>
<dbReference type="PANTHER" id="PTHR42990:SF1">
    <property type="entry name" value="AAA+ ATPASE DOMAIN-CONTAINING PROTEIN"/>
    <property type="match status" value="1"/>
</dbReference>